<proteinExistence type="predicted"/>
<gene>
    <name evidence="1" type="ORF">FX155_00910</name>
</gene>
<dbReference type="OrthoDB" id="2375094at2"/>
<organism evidence="1 2">
    <name type="scientific">Acidaminococcus fermentans</name>
    <dbReference type="NCBI Taxonomy" id="905"/>
    <lineage>
        <taxon>Bacteria</taxon>
        <taxon>Bacillati</taxon>
        <taxon>Bacillota</taxon>
        <taxon>Negativicutes</taxon>
        <taxon>Acidaminococcales</taxon>
        <taxon>Acidaminococcaceae</taxon>
        <taxon>Acidaminococcus</taxon>
    </lineage>
</organism>
<accession>A0A6N7VHU6</accession>
<reference evidence="1 2" key="1">
    <citation type="submission" date="2019-08" db="EMBL/GenBank/DDBJ databases">
        <title>In-depth cultivation of the pig gut microbiome towards novel bacterial diversity and tailored functional studies.</title>
        <authorList>
            <person name="Wylensek D."/>
            <person name="Hitch T.C.A."/>
            <person name="Clavel T."/>
        </authorList>
    </citation>
    <scope>NUCLEOTIDE SEQUENCE [LARGE SCALE GENOMIC DNA]</scope>
    <source>
        <strain evidence="1 2">WCA-389-WT-5B</strain>
    </source>
</reference>
<protein>
    <submittedName>
        <fullName evidence="1">Uncharacterized protein</fullName>
    </submittedName>
</protein>
<dbReference type="RefSeq" id="WP_022487215.1">
    <property type="nucleotide sequence ID" value="NZ_VULN01000001.1"/>
</dbReference>
<comment type="caution">
    <text evidence="1">The sequence shown here is derived from an EMBL/GenBank/DDBJ whole genome shotgun (WGS) entry which is preliminary data.</text>
</comment>
<dbReference type="Proteomes" id="UP000441455">
    <property type="component" value="Unassembled WGS sequence"/>
</dbReference>
<dbReference type="EMBL" id="VULN01000001">
    <property type="protein sequence ID" value="MSS81187.1"/>
    <property type="molecule type" value="Genomic_DNA"/>
</dbReference>
<dbReference type="AlphaFoldDB" id="A0A6N7VHU6"/>
<name>A0A6N7VHU6_ACIFE</name>
<evidence type="ECO:0000313" key="2">
    <source>
        <dbReference type="Proteomes" id="UP000441455"/>
    </source>
</evidence>
<sequence>MANVYDAIAAFYNNDPGWDQVLARTDAEAYFRHLAWQGSTDAAMQHQWNQLLMLCIYAENGEINLYEMTEDDIVDLVAWCGRNVVDFQVSCESVRDFLDTLGSFYLFLKQEGRIASALAPRLAAQLLLRDDGTLGIIDQYGDYLPGEEDREARSAPPPEGQVFLNAWEAVRGIMEELRRFYQKEEFDGDFQRALTLYEQALGMLDLENDPGEDFWQGFWDYFLMDYHLTGNDLTPLEMFRQWGDTDHPQMVNELSTGFLALFTVEDMMDNSRFLCRDFLTGDMYNLNFHLTGDDPVGDRVILGHVFYNRSMGMNCLQSRTLRPLARKRLRELLEECLRWYDVQCPGADWPQFMARHGLVCRSLLLKMARNPAACRFPYETRQQGYIPGPLAEDMDMVECLAQEILLVGDRGQNDVRLVRHMWEDFREGYPALYQYEPQVWAAALVENFLEINEKRAARKLPFLAEIGGVPHRDLTRAYTEIRDRLQLEPSDPRYLNEMGFLMMFSRYA</sequence>
<evidence type="ECO:0000313" key="1">
    <source>
        <dbReference type="EMBL" id="MSS81187.1"/>
    </source>
</evidence>